<dbReference type="PROSITE" id="PS50929">
    <property type="entry name" value="ABC_TM1F"/>
    <property type="match status" value="1"/>
</dbReference>
<feature type="transmembrane region" description="Helical" evidence="8">
    <location>
        <begin position="21"/>
        <end position="45"/>
    </location>
</feature>
<dbReference type="PROSITE" id="PS50893">
    <property type="entry name" value="ABC_TRANSPORTER_2"/>
    <property type="match status" value="1"/>
</dbReference>
<reference evidence="11 12" key="1">
    <citation type="submission" date="2020-12" db="EMBL/GenBank/DDBJ databases">
        <title>Sphingomonas sp.</title>
        <authorList>
            <person name="Kim M.K."/>
        </authorList>
    </citation>
    <scope>NUCLEOTIDE SEQUENCE [LARGE SCALE GENOMIC DNA]</scope>
    <source>
        <strain evidence="11 12">BT552</strain>
    </source>
</reference>
<dbReference type="PANTHER" id="PTHR24221:SF654">
    <property type="entry name" value="ATP-BINDING CASSETTE SUB-FAMILY B MEMBER 6"/>
    <property type="match status" value="1"/>
</dbReference>
<gene>
    <name evidence="11" type="ORF">ILT43_03710</name>
</gene>
<dbReference type="Gene3D" id="1.20.1560.10">
    <property type="entry name" value="ABC transporter type 1, transmembrane domain"/>
    <property type="match status" value="1"/>
</dbReference>
<dbReference type="InterPro" id="IPR017871">
    <property type="entry name" value="ABC_transporter-like_CS"/>
</dbReference>
<evidence type="ECO:0000256" key="1">
    <source>
        <dbReference type="ARBA" id="ARBA00004651"/>
    </source>
</evidence>
<dbReference type="PANTHER" id="PTHR24221">
    <property type="entry name" value="ATP-BINDING CASSETTE SUB-FAMILY B"/>
    <property type="match status" value="1"/>
</dbReference>
<evidence type="ECO:0000256" key="5">
    <source>
        <dbReference type="ARBA" id="ARBA00022989"/>
    </source>
</evidence>
<dbReference type="PROSITE" id="PS00211">
    <property type="entry name" value="ABC_TRANSPORTER_1"/>
    <property type="match status" value="1"/>
</dbReference>
<evidence type="ECO:0000313" key="11">
    <source>
        <dbReference type="EMBL" id="MBM6575463.1"/>
    </source>
</evidence>
<evidence type="ECO:0000256" key="7">
    <source>
        <dbReference type="SAM" id="MobiDB-lite"/>
    </source>
</evidence>
<accession>A0ABS2D4F8</accession>
<dbReference type="Gene3D" id="3.40.50.300">
    <property type="entry name" value="P-loop containing nucleotide triphosphate hydrolases"/>
    <property type="match status" value="1"/>
</dbReference>
<dbReference type="GO" id="GO:0005524">
    <property type="term" value="F:ATP binding"/>
    <property type="evidence" value="ECO:0007669"/>
    <property type="project" value="UniProtKB-KW"/>
</dbReference>
<dbReference type="SMART" id="SM00382">
    <property type="entry name" value="AAA"/>
    <property type="match status" value="1"/>
</dbReference>
<keyword evidence="3" id="KW-0547">Nucleotide-binding</keyword>
<evidence type="ECO:0000256" key="4">
    <source>
        <dbReference type="ARBA" id="ARBA00022840"/>
    </source>
</evidence>
<dbReference type="SUPFAM" id="SSF90123">
    <property type="entry name" value="ABC transporter transmembrane region"/>
    <property type="match status" value="1"/>
</dbReference>
<dbReference type="InterPro" id="IPR011527">
    <property type="entry name" value="ABC1_TM_dom"/>
</dbReference>
<sequence length="575" mass="59795">MNPSAAPGSSLRAMLGRSRRAGAAVAALTFGLTLLPVAAALYLMMLFDVALASRSGATIGGIVAMMLGGIGLAVGMARLRTRLLARIGANLFVRAEEQLARAMTQAADPRTARRAITALNQLQTIRAFIAGRGVVAFLDLAVLPVALPVLLCLGVWLAVAWLIAASVMTALLVRATTAARTAHAAREDAATESVLDVGDPVLLRALGMHDHAAAARRRAGQRTAALAQRVDLAAGRRHITGAMLALLGWVVAIAVGSVMAIYDAASVGAIAAAAFVTQRSLVALAGAMTTVDSLAETRATWRHVDSLLAALPHPAARLPLPAPTRSLTVDTLSLVVQETRRVILREIGFDLSAGDVLVVAGPMAAGKSALLRALVGGWTPTVGKIRLDGGTLDQWEASALAHHIGYLPQSAELYEGTVAQNIAAFDPAADPAAVLAAARAAGIHDMIVRLPRGYDTIVGPFDGDLSAGERQRIALARALHGDPFVVVLDDPAAHADAESHAALAAAIRGVRARGGIVVAVGHAAAMIDEANLLLLLRAGRMQDFGPKDEVRRRLAEARAANRQRQQTPELATAKE</sequence>
<evidence type="ECO:0000259" key="9">
    <source>
        <dbReference type="PROSITE" id="PS50893"/>
    </source>
</evidence>
<feature type="transmembrane region" description="Helical" evidence="8">
    <location>
        <begin position="239"/>
        <end position="262"/>
    </location>
</feature>
<evidence type="ECO:0000256" key="6">
    <source>
        <dbReference type="ARBA" id="ARBA00023136"/>
    </source>
</evidence>
<dbReference type="InterPro" id="IPR039421">
    <property type="entry name" value="Type_1_exporter"/>
</dbReference>
<keyword evidence="5 8" id="KW-1133">Transmembrane helix</keyword>
<feature type="domain" description="ABC transmembrane type-1" evidence="10">
    <location>
        <begin position="23"/>
        <end position="296"/>
    </location>
</feature>
<dbReference type="InterPro" id="IPR003439">
    <property type="entry name" value="ABC_transporter-like_ATP-bd"/>
</dbReference>
<dbReference type="InterPro" id="IPR003593">
    <property type="entry name" value="AAA+_ATPase"/>
</dbReference>
<dbReference type="InterPro" id="IPR027417">
    <property type="entry name" value="P-loop_NTPase"/>
</dbReference>
<keyword evidence="12" id="KW-1185">Reference proteome</keyword>
<feature type="transmembrane region" description="Helical" evidence="8">
    <location>
        <begin position="129"/>
        <end position="147"/>
    </location>
</feature>
<protein>
    <submittedName>
        <fullName evidence="11">ATP-binding cassette domain-containing protein</fullName>
    </submittedName>
</protein>
<feature type="transmembrane region" description="Helical" evidence="8">
    <location>
        <begin position="57"/>
        <end position="77"/>
    </location>
</feature>
<keyword evidence="2 8" id="KW-0812">Transmembrane</keyword>
<dbReference type="EMBL" id="JAFEMC010000001">
    <property type="protein sequence ID" value="MBM6575463.1"/>
    <property type="molecule type" value="Genomic_DNA"/>
</dbReference>
<feature type="compositionally biased region" description="Low complexity" evidence="7">
    <location>
        <begin position="557"/>
        <end position="566"/>
    </location>
</feature>
<evidence type="ECO:0000256" key="2">
    <source>
        <dbReference type="ARBA" id="ARBA00022692"/>
    </source>
</evidence>
<dbReference type="Pfam" id="PF00005">
    <property type="entry name" value="ABC_tran"/>
    <property type="match status" value="1"/>
</dbReference>
<feature type="transmembrane region" description="Helical" evidence="8">
    <location>
        <begin position="153"/>
        <end position="173"/>
    </location>
</feature>
<evidence type="ECO:0000256" key="8">
    <source>
        <dbReference type="SAM" id="Phobius"/>
    </source>
</evidence>
<keyword evidence="4 11" id="KW-0067">ATP-binding</keyword>
<evidence type="ECO:0000313" key="12">
    <source>
        <dbReference type="Proteomes" id="UP000763641"/>
    </source>
</evidence>
<evidence type="ECO:0000256" key="3">
    <source>
        <dbReference type="ARBA" id="ARBA00022741"/>
    </source>
</evidence>
<dbReference type="SUPFAM" id="SSF52540">
    <property type="entry name" value="P-loop containing nucleoside triphosphate hydrolases"/>
    <property type="match status" value="1"/>
</dbReference>
<name>A0ABS2D4F8_9SPHN</name>
<comment type="caution">
    <text evidence="11">The sequence shown here is derived from an EMBL/GenBank/DDBJ whole genome shotgun (WGS) entry which is preliminary data.</text>
</comment>
<comment type="subcellular location">
    <subcellularLocation>
        <location evidence="1">Cell membrane</location>
        <topology evidence="1">Multi-pass membrane protein</topology>
    </subcellularLocation>
</comment>
<dbReference type="InterPro" id="IPR036640">
    <property type="entry name" value="ABC1_TM_sf"/>
</dbReference>
<feature type="domain" description="ABC transporter" evidence="9">
    <location>
        <begin position="329"/>
        <end position="563"/>
    </location>
</feature>
<organism evidence="11 12">
    <name type="scientific">Sphingomonas longa</name>
    <dbReference type="NCBI Taxonomy" id="2778730"/>
    <lineage>
        <taxon>Bacteria</taxon>
        <taxon>Pseudomonadati</taxon>
        <taxon>Pseudomonadota</taxon>
        <taxon>Alphaproteobacteria</taxon>
        <taxon>Sphingomonadales</taxon>
        <taxon>Sphingomonadaceae</taxon>
        <taxon>Sphingomonas</taxon>
    </lineage>
</organism>
<dbReference type="RefSeq" id="WP_204194926.1">
    <property type="nucleotide sequence ID" value="NZ_JAFEMC010000001.1"/>
</dbReference>
<feature type="region of interest" description="Disordered" evidence="7">
    <location>
        <begin position="549"/>
        <end position="575"/>
    </location>
</feature>
<dbReference type="Proteomes" id="UP000763641">
    <property type="component" value="Unassembled WGS sequence"/>
</dbReference>
<evidence type="ECO:0000259" key="10">
    <source>
        <dbReference type="PROSITE" id="PS50929"/>
    </source>
</evidence>
<keyword evidence="6 8" id="KW-0472">Membrane</keyword>
<proteinExistence type="predicted"/>